<dbReference type="SUPFAM" id="SSF54637">
    <property type="entry name" value="Thioesterase/thiol ester dehydrase-isomerase"/>
    <property type="match status" value="1"/>
</dbReference>
<sequence>MVFNAWYLAWFDEAFGTFLDDGGLGYTDLVAGGTDVQLVHTEMDWRSPLRWGDDADVEVRLLAVGRHSFTVGYRVRSGERVVLDARTVYVTVGLDTGGPGTAGTLRGKVPV</sequence>
<comment type="caution">
    <text evidence="2">The sequence shown here is derived from an EMBL/GenBank/DDBJ whole genome shotgun (WGS) entry which is preliminary data.</text>
</comment>
<dbReference type="Proteomes" id="UP000437736">
    <property type="component" value="Unassembled WGS sequence"/>
</dbReference>
<dbReference type="InterPro" id="IPR006683">
    <property type="entry name" value="Thioestr_dom"/>
</dbReference>
<gene>
    <name evidence="2" type="ORF">GHK86_18830</name>
</gene>
<evidence type="ECO:0000259" key="1">
    <source>
        <dbReference type="Pfam" id="PF03061"/>
    </source>
</evidence>
<accession>A0ABW9QZI0</accession>
<dbReference type="CDD" id="cd00586">
    <property type="entry name" value="4HBT"/>
    <property type="match status" value="1"/>
</dbReference>
<organism evidence="2 3">
    <name type="scientific">Acidiferrimicrobium australe</name>
    <dbReference type="NCBI Taxonomy" id="2664430"/>
    <lineage>
        <taxon>Bacteria</taxon>
        <taxon>Bacillati</taxon>
        <taxon>Actinomycetota</taxon>
        <taxon>Acidimicrobiia</taxon>
        <taxon>Acidimicrobiales</taxon>
        <taxon>Acidimicrobiaceae</taxon>
        <taxon>Acidiferrimicrobium</taxon>
    </lineage>
</organism>
<evidence type="ECO:0000313" key="3">
    <source>
        <dbReference type="Proteomes" id="UP000437736"/>
    </source>
</evidence>
<dbReference type="InterPro" id="IPR029069">
    <property type="entry name" value="HotDog_dom_sf"/>
</dbReference>
<keyword evidence="3" id="KW-1185">Reference proteome</keyword>
<protein>
    <recommendedName>
        <fullName evidence="1">Thioesterase domain-containing protein</fullName>
    </recommendedName>
</protein>
<feature type="domain" description="Thioesterase" evidence="1">
    <location>
        <begin position="2"/>
        <end position="81"/>
    </location>
</feature>
<feature type="non-terminal residue" evidence="2">
    <location>
        <position position="111"/>
    </location>
</feature>
<reference evidence="2 3" key="1">
    <citation type="submission" date="2019-11" db="EMBL/GenBank/DDBJ databases">
        <title>Acidiferrimicrobium australis gen. nov., sp. nov., an acidophilic and obligately heterotrophic, member of the Actinobacteria that catalyses dissimilatory oxido- reduction of iron isolated from metal-rich acidic water in Chile.</title>
        <authorList>
            <person name="Gonzalez D."/>
            <person name="Huber K."/>
            <person name="Hedrich S."/>
            <person name="Rojas-Villalobos C."/>
            <person name="Quatrini R."/>
            <person name="Dinamarca M.A."/>
            <person name="Schwarz A."/>
            <person name="Canales C."/>
            <person name="Nancucheo I."/>
        </authorList>
    </citation>
    <scope>NUCLEOTIDE SEQUENCE [LARGE SCALE GENOMIC DNA]</scope>
    <source>
        <strain evidence="2 3">USS-CCA1</strain>
    </source>
</reference>
<evidence type="ECO:0000313" key="2">
    <source>
        <dbReference type="EMBL" id="MST34768.1"/>
    </source>
</evidence>
<dbReference type="EMBL" id="WJHE01001205">
    <property type="protein sequence ID" value="MST34768.1"/>
    <property type="molecule type" value="Genomic_DNA"/>
</dbReference>
<name>A0ABW9QZI0_9ACTN</name>
<dbReference type="Pfam" id="PF03061">
    <property type="entry name" value="4HBT"/>
    <property type="match status" value="1"/>
</dbReference>
<proteinExistence type="predicted"/>
<dbReference type="Gene3D" id="3.10.129.10">
    <property type="entry name" value="Hotdog Thioesterase"/>
    <property type="match status" value="1"/>
</dbReference>